<dbReference type="GO" id="GO:0046872">
    <property type="term" value="F:metal ion binding"/>
    <property type="evidence" value="ECO:0007669"/>
    <property type="project" value="UniProtKB-UniRule"/>
</dbReference>
<dbReference type="PANTHER" id="PTHR46237:SF1">
    <property type="entry name" value="CYTOCHROME B5 REDUCTASE 4"/>
    <property type="match status" value="1"/>
</dbReference>
<dbReference type="Gene3D" id="3.10.120.10">
    <property type="entry name" value="Cytochrome b5-like heme/steroid binding domain"/>
    <property type="match status" value="1"/>
</dbReference>
<evidence type="ECO:0000256" key="2">
    <source>
        <dbReference type="ARBA" id="ARBA00022723"/>
    </source>
</evidence>
<dbReference type="SMART" id="SM01117">
    <property type="entry name" value="Cyt-b5"/>
    <property type="match status" value="1"/>
</dbReference>
<gene>
    <name evidence="7" type="ORF">DARMORV10_A02P00110.1</name>
</gene>
<organism evidence="7">
    <name type="scientific">Brassica napus</name>
    <name type="common">Rape</name>
    <dbReference type="NCBI Taxonomy" id="3708"/>
    <lineage>
        <taxon>Eukaryota</taxon>
        <taxon>Viridiplantae</taxon>
        <taxon>Streptophyta</taxon>
        <taxon>Embryophyta</taxon>
        <taxon>Tracheophyta</taxon>
        <taxon>Spermatophyta</taxon>
        <taxon>Magnoliopsida</taxon>
        <taxon>eudicotyledons</taxon>
        <taxon>Gunneridae</taxon>
        <taxon>Pentapetalae</taxon>
        <taxon>rosids</taxon>
        <taxon>malvids</taxon>
        <taxon>Brassicales</taxon>
        <taxon>Brassicaceae</taxon>
        <taxon>Brassiceae</taxon>
        <taxon>Brassica</taxon>
    </lineage>
</organism>
<dbReference type="GO" id="GO:0020037">
    <property type="term" value="F:heme binding"/>
    <property type="evidence" value="ECO:0007669"/>
    <property type="project" value="UniProtKB-UniRule"/>
</dbReference>
<dbReference type="Pfam" id="PF00173">
    <property type="entry name" value="Cyt-b5"/>
    <property type="match status" value="1"/>
</dbReference>
<sequence length="240" mass="26786">MDATNKDDDFTFSSVVQPDSEVSLEAKDLASRVDSITLKDSLDSQRNKPLSQVPPKEKTVGSLSFTVTDSSSSSKPSNESSSEIIKARKPITRTKVPFEKGYSQMDWLKLTRTHPDLAGKPSSSSLFSPKCTFLMWFITIHDVVVAGLKGESNRRLISMDEVKKHNKTGDSMWTVLKGRVYNITPYMNFHPGGVDMLMKAVGRDGTLLFNKYHAWVSYDILLEKCLVGVLDDTKVKKQEG</sequence>
<keyword evidence="3 4" id="KW-0408">Iron</keyword>
<proteinExistence type="inferred from homology"/>
<dbReference type="InterPro" id="IPR018506">
    <property type="entry name" value="Cyt_B5_heme-BS"/>
</dbReference>
<keyword evidence="2 4" id="KW-0479">Metal-binding</keyword>
<evidence type="ECO:0000256" key="1">
    <source>
        <dbReference type="ARBA" id="ARBA00022617"/>
    </source>
</evidence>
<dbReference type="SUPFAM" id="SSF55856">
    <property type="entry name" value="Cytochrome b5-like heme/steroid binding domain"/>
    <property type="match status" value="1"/>
</dbReference>
<name>A0A816WBI3_BRANA</name>
<evidence type="ECO:0000313" key="7">
    <source>
        <dbReference type="EMBL" id="CAF2135512.1"/>
    </source>
</evidence>
<dbReference type="FunFam" id="3.10.120.10:FF:000001">
    <property type="entry name" value="Cytochrome b5 reductase 4"/>
    <property type="match status" value="1"/>
</dbReference>
<evidence type="ECO:0000256" key="3">
    <source>
        <dbReference type="ARBA" id="ARBA00023004"/>
    </source>
</evidence>
<evidence type="ECO:0000259" key="6">
    <source>
        <dbReference type="PROSITE" id="PS50255"/>
    </source>
</evidence>
<feature type="region of interest" description="Disordered" evidence="5">
    <location>
        <begin position="36"/>
        <end position="86"/>
    </location>
</feature>
<accession>A0A816WBI3</accession>
<feature type="domain" description="Cytochrome b5 heme-binding" evidence="6">
    <location>
        <begin position="154"/>
        <end position="231"/>
    </location>
</feature>
<dbReference type="PROSITE" id="PS00191">
    <property type="entry name" value="CYTOCHROME_B5_1"/>
    <property type="match status" value="1"/>
</dbReference>
<dbReference type="Proteomes" id="UP001295469">
    <property type="component" value="Chromosome A02"/>
</dbReference>
<reference evidence="7" key="1">
    <citation type="submission" date="2021-01" db="EMBL/GenBank/DDBJ databases">
        <authorList>
            <consortium name="Genoscope - CEA"/>
            <person name="William W."/>
        </authorList>
    </citation>
    <scope>NUCLEOTIDE SEQUENCE</scope>
</reference>
<dbReference type="EMBL" id="HG994356">
    <property type="protein sequence ID" value="CAF2135512.1"/>
    <property type="molecule type" value="Genomic_DNA"/>
</dbReference>
<dbReference type="AlphaFoldDB" id="A0A816WBI3"/>
<keyword evidence="1 4" id="KW-0349">Heme</keyword>
<dbReference type="InterPro" id="IPR051872">
    <property type="entry name" value="Cytochrome_b5/Flavoprotein_Rdt"/>
</dbReference>
<dbReference type="PANTHER" id="PTHR46237">
    <property type="entry name" value="CYTOCHROME B5 REDUCTASE 4 FAMILY MEMBER"/>
    <property type="match status" value="1"/>
</dbReference>
<comment type="similarity">
    <text evidence="4">Belongs to the cytochrome b5 family.</text>
</comment>
<feature type="compositionally biased region" description="Low complexity" evidence="5">
    <location>
        <begin position="62"/>
        <end position="82"/>
    </location>
</feature>
<evidence type="ECO:0000256" key="4">
    <source>
        <dbReference type="RuleBase" id="RU362121"/>
    </source>
</evidence>
<evidence type="ECO:0000256" key="5">
    <source>
        <dbReference type="SAM" id="MobiDB-lite"/>
    </source>
</evidence>
<protein>
    <submittedName>
        <fullName evidence="7">(rape) hypothetical protein</fullName>
    </submittedName>
</protein>
<dbReference type="PROSITE" id="PS50255">
    <property type="entry name" value="CYTOCHROME_B5_2"/>
    <property type="match status" value="1"/>
</dbReference>
<dbReference type="InterPro" id="IPR001199">
    <property type="entry name" value="Cyt_B5-like_heme/steroid-bd"/>
</dbReference>
<dbReference type="InterPro" id="IPR036400">
    <property type="entry name" value="Cyt_B5-like_heme/steroid_sf"/>
</dbReference>